<organism evidence="1 2">
    <name type="scientific">Clohesyomyces aquaticus</name>
    <dbReference type="NCBI Taxonomy" id="1231657"/>
    <lineage>
        <taxon>Eukaryota</taxon>
        <taxon>Fungi</taxon>
        <taxon>Dikarya</taxon>
        <taxon>Ascomycota</taxon>
        <taxon>Pezizomycotina</taxon>
        <taxon>Dothideomycetes</taxon>
        <taxon>Pleosporomycetidae</taxon>
        <taxon>Pleosporales</taxon>
        <taxon>Lindgomycetaceae</taxon>
        <taxon>Clohesyomyces</taxon>
    </lineage>
</organism>
<dbReference type="EMBL" id="MCFA01000011">
    <property type="protein sequence ID" value="ORY17593.1"/>
    <property type="molecule type" value="Genomic_DNA"/>
</dbReference>
<sequence length="102" mass="11379">MEALAVVGLAFNVLGLPKVAGNIVSTAHEIGQSANGLTNETQQFQRLANLVRPNVDQIIKTGDKNEELERPAKSLQDQVDRYWKAAFKTWNQRGHLETSYKT</sequence>
<gene>
    <name evidence="1" type="ORF">BCR34DRAFT_596775</name>
</gene>
<comment type="caution">
    <text evidence="1">The sequence shown here is derived from an EMBL/GenBank/DDBJ whole genome shotgun (WGS) entry which is preliminary data.</text>
</comment>
<evidence type="ECO:0000313" key="2">
    <source>
        <dbReference type="Proteomes" id="UP000193144"/>
    </source>
</evidence>
<name>A0A1Y2A519_9PLEO</name>
<protein>
    <submittedName>
        <fullName evidence="1">Uncharacterized protein</fullName>
    </submittedName>
</protein>
<proteinExistence type="predicted"/>
<evidence type="ECO:0000313" key="1">
    <source>
        <dbReference type="EMBL" id="ORY17593.1"/>
    </source>
</evidence>
<keyword evidence="2" id="KW-1185">Reference proteome</keyword>
<accession>A0A1Y2A519</accession>
<dbReference type="Proteomes" id="UP000193144">
    <property type="component" value="Unassembled WGS sequence"/>
</dbReference>
<reference evidence="1 2" key="1">
    <citation type="submission" date="2016-07" db="EMBL/GenBank/DDBJ databases">
        <title>Pervasive Adenine N6-methylation of Active Genes in Fungi.</title>
        <authorList>
            <consortium name="DOE Joint Genome Institute"/>
            <person name="Mondo S.J."/>
            <person name="Dannebaum R.O."/>
            <person name="Kuo R.C."/>
            <person name="Labutti K."/>
            <person name="Haridas S."/>
            <person name="Kuo A."/>
            <person name="Salamov A."/>
            <person name="Ahrendt S.R."/>
            <person name="Lipzen A."/>
            <person name="Sullivan W."/>
            <person name="Andreopoulos W.B."/>
            <person name="Clum A."/>
            <person name="Lindquist E."/>
            <person name="Daum C."/>
            <person name="Ramamoorthy G.K."/>
            <person name="Gryganskyi A."/>
            <person name="Culley D."/>
            <person name="Magnuson J.K."/>
            <person name="James T.Y."/>
            <person name="O'Malley M.A."/>
            <person name="Stajich J.E."/>
            <person name="Spatafora J.W."/>
            <person name="Visel A."/>
            <person name="Grigoriev I.V."/>
        </authorList>
    </citation>
    <scope>NUCLEOTIDE SEQUENCE [LARGE SCALE GENOMIC DNA]</scope>
    <source>
        <strain evidence="1 2">CBS 115471</strain>
    </source>
</reference>
<dbReference type="AlphaFoldDB" id="A0A1Y2A519"/>